<comment type="caution">
    <text evidence="2">The sequence shown here is derived from an EMBL/GenBank/DDBJ whole genome shotgun (WGS) entry which is preliminary data.</text>
</comment>
<keyword evidence="3" id="KW-1185">Reference proteome</keyword>
<accession>A0A2T0BJB6</accession>
<dbReference type="Pfam" id="PF09560">
    <property type="entry name" value="Spore_YunB"/>
    <property type="match status" value="1"/>
</dbReference>
<dbReference type="PIRSF" id="PIRSF021383">
    <property type="entry name" value="YunB"/>
    <property type="match status" value="1"/>
</dbReference>
<keyword evidence="1" id="KW-0812">Transmembrane</keyword>
<evidence type="ECO:0000313" key="3">
    <source>
        <dbReference type="Proteomes" id="UP000239471"/>
    </source>
</evidence>
<reference evidence="2 3" key="1">
    <citation type="submission" date="2018-03" db="EMBL/GenBank/DDBJ databases">
        <title>Genome sequence of Clostridium vincentii DSM 10228.</title>
        <authorList>
            <person name="Poehlein A."/>
            <person name="Daniel R."/>
        </authorList>
    </citation>
    <scope>NUCLEOTIDE SEQUENCE [LARGE SCALE GENOMIC DNA]</scope>
    <source>
        <strain evidence="2 3">DSM 10228</strain>
    </source>
</reference>
<keyword evidence="1" id="KW-0472">Membrane</keyword>
<evidence type="ECO:0000313" key="2">
    <source>
        <dbReference type="EMBL" id="PRR83882.1"/>
    </source>
</evidence>
<dbReference type="EMBL" id="PVXQ01000004">
    <property type="protein sequence ID" value="PRR83882.1"/>
    <property type="molecule type" value="Genomic_DNA"/>
</dbReference>
<name>A0A2T0BJB6_9CLOT</name>
<dbReference type="OrthoDB" id="1649278at2"/>
<organism evidence="2 3">
    <name type="scientific">Clostridium vincentii</name>
    <dbReference type="NCBI Taxonomy" id="52704"/>
    <lineage>
        <taxon>Bacteria</taxon>
        <taxon>Bacillati</taxon>
        <taxon>Bacillota</taxon>
        <taxon>Clostridia</taxon>
        <taxon>Eubacteriales</taxon>
        <taxon>Clostridiaceae</taxon>
        <taxon>Clostridium</taxon>
    </lineage>
</organism>
<evidence type="ECO:0000256" key="1">
    <source>
        <dbReference type="SAM" id="Phobius"/>
    </source>
</evidence>
<dbReference type="InterPro" id="IPR014197">
    <property type="entry name" value="Sporulation_prot_YunB"/>
</dbReference>
<dbReference type="AlphaFoldDB" id="A0A2T0BJB6"/>
<gene>
    <name evidence="2" type="primary">yunB</name>
    <name evidence="2" type="ORF">CLVI_05360</name>
</gene>
<keyword evidence="1" id="KW-1133">Transmembrane helix</keyword>
<dbReference type="NCBIfam" id="TIGR02832">
    <property type="entry name" value="spo_yunB"/>
    <property type="match status" value="1"/>
</dbReference>
<proteinExistence type="predicted"/>
<sequence length="215" mass="24370">MKYYVKRRKVKIKPYILVIITIFALFNLFLYFFDTRVLPAVLLKSQSMVKAQTVQTISETSLELFNDEFKYDEMIIIDKDEAGDINLIRADTVKLNYLSSQLSIKCNEKLQKMGDLGVKVPVGWITDKSVMYNLGPNVTVKIKPIGSIKVSYESVFESAGINQTRHKIYLNVEATVKTIIPLHNEEMTVTCEIPVSETIIVGKIPNTAINLGETK</sequence>
<feature type="transmembrane region" description="Helical" evidence="1">
    <location>
        <begin position="12"/>
        <end position="33"/>
    </location>
</feature>
<protein>
    <submittedName>
        <fullName evidence="2">Sporulation protein YunB</fullName>
    </submittedName>
</protein>
<dbReference type="RefSeq" id="WP_106058574.1">
    <property type="nucleotide sequence ID" value="NZ_PVXQ01000004.1"/>
</dbReference>
<dbReference type="Proteomes" id="UP000239471">
    <property type="component" value="Unassembled WGS sequence"/>
</dbReference>